<dbReference type="EMBL" id="JAMKPW020000042">
    <property type="protein sequence ID" value="KAK8195932.1"/>
    <property type="molecule type" value="Genomic_DNA"/>
</dbReference>
<reference evidence="1" key="1">
    <citation type="submission" date="2024-02" db="EMBL/GenBank/DDBJ databases">
        <title>Metagenome Assembled Genome of Zalaria obscura JY119.</title>
        <authorList>
            <person name="Vighnesh L."/>
            <person name="Jagadeeshwari U."/>
            <person name="Venkata Ramana C."/>
            <person name="Sasikala C."/>
        </authorList>
    </citation>
    <scope>NUCLEOTIDE SEQUENCE</scope>
    <source>
        <strain evidence="1">JY119</strain>
    </source>
</reference>
<name>A0ACC3S489_9PEZI</name>
<comment type="caution">
    <text evidence="1">The sequence shown here is derived from an EMBL/GenBank/DDBJ whole genome shotgun (WGS) entry which is preliminary data.</text>
</comment>
<accession>A0ACC3S489</accession>
<organism evidence="1 2">
    <name type="scientific">Zalaria obscura</name>
    <dbReference type="NCBI Taxonomy" id="2024903"/>
    <lineage>
        <taxon>Eukaryota</taxon>
        <taxon>Fungi</taxon>
        <taxon>Dikarya</taxon>
        <taxon>Ascomycota</taxon>
        <taxon>Pezizomycotina</taxon>
        <taxon>Dothideomycetes</taxon>
        <taxon>Dothideomycetidae</taxon>
        <taxon>Dothideales</taxon>
        <taxon>Zalariaceae</taxon>
        <taxon>Zalaria</taxon>
    </lineage>
</organism>
<protein>
    <submittedName>
        <fullName evidence="1">Uncharacterized protein</fullName>
    </submittedName>
</protein>
<evidence type="ECO:0000313" key="1">
    <source>
        <dbReference type="EMBL" id="KAK8195932.1"/>
    </source>
</evidence>
<proteinExistence type="predicted"/>
<evidence type="ECO:0000313" key="2">
    <source>
        <dbReference type="Proteomes" id="UP001320706"/>
    </source>
</evidence>
<keyword evidence="2" id="KW-1185">Reference proteome</keyword>
<sequence length="600" mass="66474">MKQMEAAATEKEEQFQDDMAAEIARREQAESTAADRNITISQLEEQLRNLEETMQETIQDRESTITEQAARANGLERDVEDLRGTLDVVRNEYEQIKEDSRDRIADLEDTVAELRDSVANHVQTIKDLQEQARTTAELHASAIDDRDTKIAALNHDMFTAHSDIKRLEAEKASLERRVESEAEQMLELQANKDDEIALDTMSVLRRSFVVPFHHRPVSLNRPSPHLYRAYSSHPQTARLNLPTDFSTTPLLHHTAKSALSNLELSSEARNGTTARQNLFQAINSALAHALWRDPRVLLFGEDVAFGGVFRCSMGLASEFGEDRVFNTPLSEQGIVGFAIGAAMEGMRPVAEIQFADYVYPAFDQLVNEAAKVRFRAGVNAESMSAGGLVVRMPTGGVGHGALYHSQSPESLFTHIPGLRVVIPRSPIQAKGLLLSAIACNDPVVILEPKILYRASVEHVPAEAYELPLSKAEVLKDGTDATIISYGTSLYTCSSAVEAAEKDLGCKLELIDLRTIYPWDRSTVIDSVRKTGKAIVVHESMVNAGVGAEVAATIQESCFLRLEAPVQRVCGWSTHMGLVYERFNIPDVARIYDAIRTVLDY</sequence>
<dbReference type="Proteomes" id="UP001320706">
    <property type="component" value="Unassembled WGS sequence"/>
</dbReference>
<gene>
    <name evidence="1" type="ORF">M8818_007083</name>
</gene>